<evidence type="ECO:0000256" key="2">
    <source>
        <dbReference type="ARBA" id="ARBA00005752"/>
    </source>
</evidence>
<dbReference type="Pfam" id="PF00733">
    <property type="entry name" value="Asn_synthase"/>
    <property type="match status" value="1"/>
</dbReference>
<dbReference type="SUPFAM" id="SSF52402">
    <property type="entry name" value="Adenine nucleotide alpha hydrolases-like"/>
    <property type="match status" value="1"/>
</dbReference>
<sequence>MCGICGTVGSVTANSRLLAALQRMAHRGPDCQGTRWGDRVALGHRRLAIIDLSDDGQQPMTNENGTIWLVFNGEIYNFAELRTQLEPQHHFRSRTDSEVLIHGYEQWGIEGLLQRIRGMFAFALWDEPTETLHLVRDHLGKKPLYYTQLGGGLSFASTLPALLELLGKTPEVSPSAILDYLTYLCVPSPDSIFEGVFKLPPAHRLEYRQHQNPRILRYWHPDFSQQEQLDEQEWLERLDALLKDAVRDRLVADVPLGAFLSGGVDSSLVVALMSQLSSNPVTTISVGFPQQSHNELPHARRVARLYGTQHHEQILYPDAAAVLPELIFQYGEPFADHSALPTYYLAKAARDRVKVVLTGDGGDENFAGYRGVLAVKAAQSLHRLPDGVREGLAALCRNLEKRGVRGIRKLRWVSEISRGKQGNYVFDSVGSRTFRFSKQDLFGPLLRSLAQEWDSDLLYRALWHEAGSPDWVDRALYVDLMALLPDDFLTKMDVATMAHGLEARSPLLDMRVVALSSKIPSSLKLKQWHTKRLLKRLAENYLPRDLIYRRKQGFSLPTSDWLRSDLGALLHPILLSQTARQRGYFRPEAIAHFIDEHQQGIADRGQSLWALLILELWFQLFIDKTLSPSDVLSPPSRY</sequence>
<dbReference type="NCBIfam" id="TIGR01536">
    <property type="entry name" value="asn_synth_AEB"/>
    <property type="match status" value="1"/>
</dbReference>
<reference evidence="10 11" key="1">
    <citation type="submission" date="2023-06" db="EMBL/GenBank/DDBJ databases">
        <title>Whole genome sequence of Oscillatoria calcuttensis NRMC-F 0142.</title>
        <authorList>
            <person name="Shakena Fathima T."/>
            <person name="Muralitharan G."/>
            <person name="Thajuddin N."/>
        </authorList>
    </citation>
    <scope>NUCLEOTIDE SEQUENCE [LARGE SCALE GENOMIC DNA]</scope>
    <source>
        <strain evidence="10 11">NRMC-F 0142</strain>
    </source>
</reference>
<dbReference type="Gene3D" id="3.60.20.10">
    <property type="entry name" value="Glutamine Phosphoribosylpyrophosphate, subunit 1, domain 1"/>
    <property type="match status" value="1"/>
</dbReference>
<dbReference type="PROSITE" id="PS51278">
    <property type="entry name" value="GATASE_TYPE_2"/>
    <property type="match status" value="1"/>
</dbReference>
<dbReference type="Gene3D" id="3.40.50.620">
    <property type="entry name" value="HUPs"/>
    <property type="match status" value="1"/>
</dbReference>
<dbReference type="InterPro" id="IPR014729">
    <property type="entry name" value="Rossmann-like_a/b/a_fold"/>
</dbReference>
<evidence type="ECO:0000313" key="11">
    <source>
        <dbReference type="Proteomes" id="UP001230986"/>
    </source>
</evidence>
<keyword evidence="6" id="KW-0028">Amino-acid biosynthesis</keyword>
<dbReference type="PIRSF" id="PIRSF001589">
    <property type="entry name" value="Asn_synthetase_glu-h"/>
    <property type="match status" value="1"/>
</dbReference>
<keyword evidence="10" id="KW-0436">Ligase</keyword>
<evidence type="ECO:0000256" key="1">
    <source>
        <dbReference type="ARBA" id="ARBA00005187"/>
    </source>
</evidence>
<keyword evidence="11" id="KW-1185">Reference proteome</keyword>
<dbReference type="InterPro" id="IPR029055">
    <property type="entry name" value="Ntn_hydrolases_N"/>
</dbReference>
<comment type="catalytic activity">
    <reaction evidence="8">
        <text>L-aspartate + L-glutamine + ATP + H2O = L-asparagine + L-glutamate + AMP + diphosphate + H(+)</text>
        <dbReference type="Rhea" id="RHEA:12228"/>
        <dbReference type="ChEBI" id="CHEBI:15377"/>
        <dbReference type="ChEBI" id="CHEBI:15378"/>
        <dbReference type="ChEBI" id="CHEBI:29985"/>
        <dbReference type="ChEBI" id="CHEBI:29991"/>
        <dbReference type="ChEBI" id="CHEBI:30616"/>
        <dbReference type="ChEBI" id="CHEBI:33019"/>
        <dbReference type="ChEBI" id="CHEBI:58048"/>
        <dbReference type="ChEBI" id="CHEBI:58359"/>
        <dbReference type="ChEBI" id="CHEBI:456215"/>
        <dbReference type="EC" id="6.3.5.4"/>
    </reaction>
</comment>
<dbReference type="InterPro" id="IPR033738">
    <property type="entry name" value="AsnB_N"/>
</dbReference>
<keyword evidence="4" id="KW-0547">Nucleotide-binding</keyword>
<keyword evidence="5" id="KW-0067">ATP-binding</keyword>
<dbReference type="Pfam" id="PF13522">
    <property type="entry name" value="GATase_6"/>
    <property type="match status" value="1"/>
</dbReference>
<dbReference type="CDD" id="cd00712">
    <property type="entry name" value="AsnB"/>
    <property type="match status" value="1"/>
</dbReference>
<evidence type="ECO:0000256" key="8">
    <source>
        <dbReference type="ARBA" id="ARBA00048741"/>
    </source>
</evidence>
<dbReference type="EC" id="6.3.5.4" evidence="3"/>
<dbReference type="PANTHER" id="PTHR43284:SF1">
    <property type="entry name" value="ASPARAGINE SYNTHETASE"/>
    <property type="match status" value="1"/>
</dbReference>
<dbReference type="PANTHER" id="PTHR43284">
    <property type="entry name" value="ASPARAGINE SYNTHETASE (GLUTAMINE-HYDROLYZING)"/>
    <property type="match status" value="1"/>
</dbReference>
<evidence type="ECO:0000256" key="3">
    <source>
        <dbReference type="ARBA" id="ARBA00012737"/>
    </source>
</evidence>
<comment type="similarity">
    <text evidence="2">Belongs to the asparagine synthetase family.</text>
</comment>
<dbReference type="GO" id="GO:0004066">
    <property type="term" value="F:asparagine synthase (glutamine-hydrolyzing) activity"/>
    <property type="evidence" value="ECO:0007669"/>
    <property type="project" value="UniProtKB-EC"/>
</dbReference>
<dbReference type="InterPro" id="IPR051786">
    <property type="entry name" value="ASN_synthetase/amidase"/>
</dbReference>
<feature type="domain" description="Glutamine amidotransferase type-2" evidence="9">
    <location>
        <begin position="2"/>
        <end position="210"/>
    </location>
</feature>
<dbReference type="SUPFAM" id="SSF56235">
    <property type="entry name" value="N-terminal nucleophile aminohydrolases (Ntn hydrolases)"/>
    <property type="match status" value="1"/>
</dbReference>
<evidence type="ECO:0000256" key="5">
    <source>
        <dbReference type="ARBA" id="ARBA00022840"/>
    </source>
</evidence>
<keyword evidence="6" id="KW-0061">Asparagine biosynthesis</keyword>
<evidence type="ECO:0000256" key="4">
    <source>
        <dbReference type="ARBA" id="ARBA00022741"/>
    </source>
</evidence>
<keyword evidence="7" id="KW-0315">Glutamine amidotransferase</keyword>
<name>A0ABT7M0A1_9CYAN</name>
<evidence type="ECO:0000256" key="7">
    <source>
        <dbReference type="ARBA" id="ARBA00022962"/>
    </source>
</evidence>
<dbReference type="InterPro" id="IPR017932">
    <property type="entry name" value="GATase_2_dom"/>
</dbReference>
<dbReference type="Proteomes" id="UP001230986">
    <property type="component" value="Unassembled WGS sequence"/>
</dbReference>
<comment type="caution">
    <text evidence="10">The sequence shown here is derived from an EMBL/GenBank/DDBJ whole genome shotgun (WGS) entry which is preliminary data.</text>
</comment>
<protein>
    <recommendedName>
        <fullName evidence="3">asparagine synthase (glutamine-hydrolyzing)</fullName>
        <ecNumber evidence="3">6.3.5.4</ecNumber>
    </recommendedName>
</protein>
<dbReference type="EMBL" id="JASVEJ010000023">
    <property type="protein sequence ID" value="MDL5057060.1"/>
    <property type="molecule type" value="Genomic_DNA"/>
</dbReference>
<proteinExistence type="inferred from homology"/>
<evidence type="ECO:0000313" key="10">
    <source>
        <dbReference type="EMBL" id="MDL5057060.1"/>
    </source>
</evidence>
<evidence type="ECO:0000259" key="9">
    <source>
        <dbReference type="PROSITE" id="PS51278"/>
    </source>
</evidence>
<evidence type="ECO:0000256" key="6">
    <source>
        <dbReference type="ARBA" id="ARBA00022888"/>
    </source>
</evidence>
<dbReference type="InterPro" id="IPR001962">
    <property type="entry name" value="Asn_synthase"/>
</dbReference>
<dbReference type="CDD" id="cd01991">
    <property type="entry name" value="Asn_synthase_B_C"/>
    <property type="match status" value="1"/>
</dbReference>
<organism evidence="10 11">
    <name type="scientific">Geitlerinema calcuttense NRMC-F 0142</name>
    <dbReference type="NCBI Taxonomy" id="2922238"/>
    <lineage>
        <taxon>Bacteria</taxon>
        <taxon>Bacillati</taxon>
        <taxon>Cyanobacteriota</taxon>
        <taxon>Cyanophyceae</taxon>
        <taxon>Geitlerinematales</taxon>
        <taxon>Geitlerinemataceae</taxon>
        <taxon>Geitlerinema</taxon>
    </lineage>
</organism>
<gene>
    <name evidence="10" type="primary">asnB</name>
    <name evidence="10" type="ORF">QQ055_06225</name>
</gene>
<dbReference type="RefSeq" id="WP_286004382.1">
    <property type="nucleotide sequence ID" value="NZ_JASVEJ010000023.1"/>
</dbReference>
<comment type="pathway">
    <text evidence="1">Amino-acid biosynthesis; L-asparagine biosynthesis; L-asparagine from L-aspartate (L-Gln route): step 1/1.</text>
</comment>
<accession>A0ABT7M0A1</accession>
<dbReference type="InterPro" id="IPR006426">
    <property type="entry name" value="Asn_synth_AEB"/>
</dbReference>